<evidence type="ECO:0000256" key="5">
    <source>
        <dbReference type="ARBA" id="ARBA00023136"/>
    </source>
</evidence>
<dbReference type="InterPro" id="IPR003841">
    <property type="entry name" value="Na/Pi_transpt"/>
</dbReference>
<keyword evidence="2" id="KW-1003">Cell membrane</keyword>
<dbReference type="Pfam" id="PF02690">
    <property type="entry name" value="Na_Pi_cotrans"/>
    <property type="match status" value="2"/>
</dbReference>
<organism evidence="7 8">
    <name type="scientific">Roseovarius albus</name>
    <dbReference type="NCBI Taxonomy" id="1247867"/>
    <lineage>
        <taxon>Bacteria</taxon>
        <taxon>Pseudomonadati</taxon>
        <taxon>Pseudomonadota</taxon>
        <taxon>Alphaproteobacteria</taxon>
        <taxon>Rhodobacterales</taxon>
        <taxon>Roseobacteraceae</taxon>
        <taxon>Roseovarius</taxon>
    </lineage>
</organism>
<keyword evidence="8" id="KW-1185">Reference proteome</keyword>
<feature type="transmembrane region" description="Helical" evidence="6">
    <location>
        <begin position="284"/>
        <end position="305"/>
    </location>
</feature>
<evidence type="ECO:0000256" key="6">
    <source>
        <dbReference type="SAM" id="Phobius"/>
    </source>
</evidence>
<dbReference type="AlphaFoldDB" id="A0A1X6ZES6"/>
<evidence type="ECO:0000256" key="2">
    <source>
        <dbReference type="ARBA" id="ARBA00022475"/>
    </source>
</evidence>
<evidence type="ECO:0000256" key="3">
    <source>
        <dbReference type="ARBA" id="ARBA00022692"/>
    </source>
</evidence>
<feature type="transmembrane region" description="Helical" evidence="6">
    <location>
        <begin position="178"/>
        <end position="201"/>
    </location>
</feature>
<dbReference type="Proteomes" id="UP000193061">
    <property type="component" value="Unassembled WGS sequence"/>
</dbReference>
<evidence type="ECO:0000313" key="8">
    <source>
        <dbReference type="Proteomes" id="UP000193061"/>
    </source>
</evidence>
<protein>
    <submittedName>
        <fullName evidence="7">Na+/Pi-cotransporter</fullName>
    </submittedName>
</protein>
<keyword evidence="5 6" id="KW-0472">Membrane</keyword>
<evidence type="ECO:0000256" key="4">
    <source>
        <dbReference type="ARBA" id="ARBA00022989"/>
    </source>
</evidence>
<sequence length="535" mass="56694">MPSNLMITATIFGGLGLFFFALQFLSQNLKLYAGHTLRTRVAKLTATPLTGIGVGAVMITITQSAAASVFLMVGLVRAGMMNLRQAQPVILGVSVGAGLTVLFLTIDIQIAVMLLVGASGIFYAYGGISAARLAGVAFGIGLMFLGLQIMREGAASLETQAWFQAAVEITRGQPMMGFLIGAALTILVQSSVAVTVVMIAFQRAGLFELTEAIMFVYGANVGSSVLTYLLASGLTGVARQVALYLVGFNFLAALILVPLLYIEINLGVPFVAAGVSAISNDPGTQAAVVYLVFNSIPVPFLLLALAGTARLLMWIAPETVIEQHSKPKYLTGNLPKEAGLAFHLIELEQARLINPLTAALDAMRPARSNRALADALDAFDSLEGSVSTAVNSVTSSTDLGADAYDQLDTILKVQANLIAARQTMNGLATEITQLRKNAPDLSFPDAMIEGLDTILHLLADVAQDRAADDIDMLSRMTSDEGNGIKSVRAAYLAGEDAVDADNRQHLLASANYCERLIWLAGEICRRYGELGRHGH</sequence>
<evidence type="ECO:0000313" key="7">
    <source>
        <dbReference type="EMBL" id="SLN48917.1"/>
    </source>
</evidence>
<keyword evidence="3 6" id="KW-0812">Transmembrane</keyword>
<dbReference type="GO" id="GO:0044341">
    <property type="term" value="P:sodium-dependent phosphate transport"/>
    <property type="evidence" value="ECO:0007669"/>
    <property type="project" value="InterPro"/>
</dbReference>
<name>A0A1X6ZES6_9RHOB</name>
<evidence type="ECO:0000256" key="1">
    <source>
        <dbReference type="ARBA" id="ARBA00004651"/>
    </source>
</evidence>
<feature type="transmembrane region" description="Helical" evidence="6">
    <location>
        <begin position="213"/>
        <end position="231"/>
    </location>
</feature>
<accession>A0A1X6ZES6</accession>
<dbReference type="NCBIfam" id="NF037997">
    <property type="entry name" value="Na_Pi_symport"/>
    <property type="match status" value="1"/>
</dbReference>
<feature type="transmembrane region" description="Helical" evidence="6">
    <location>
        <begin position="50"/>
        <end position="76"/>
    </location>
</feature>
<feature type="transmembrane region" description="Helical" evidence="6">
    <location>
        <begin position="243"/>
        <end position="264"/>
    </location>
</feature>
<feature type="transmembrane region" description="Helical" evidence="6">
    <location>
        <begin position="122"/>
        <end position="147"/>
    </location>
</feature>
<gene>
    <name evidence="7" type="ORF">ROA7450_02403</name>
</gene>
<dbReference type="PANTHER" id="PTHR10010">
    <property type="entry name" value="SOLUTE CARRIER FAMILY 34 SODIUM PHOSPHATE , MEMBER 2-RELATED"/>
    <property type="match status" value="1"/>
</dbReference>
<comment type="subcellular location">
    <subcellularLocation>
        <location evidence="1">Cell membrane</location>
        <topology evidence="1">Multi-pass membrane protein</topology>
    </subcellularLocation>
</comment>
<dbReference type="PANTHER" id="PTHR10010:SF46">
    <property type="entry name" value="SODIUM-DEPENDENT PHOSPHATE TRANSPORT PROTEIN 2B"/>
    <property type="match status" value="1"/>
</dbReference>
<dbReference type="GO" id="GO:0005436">
    <property type="term" value="F:sodium:phosphate symporter activity"/>
    <property type="evidence" value="ECO:0007669"/>
    <property type="project" value="InterPro"/>
</dbReference>
<dbReference type="EMBL" id="FWFX01000007">
    <property type="protein sequence ID" value="SLN48917.1"/>
    <property type="molecule type" value="Genomic_DNA"/>
</dbReference>
<feature type="transmembrane region" description="Helical" evidence="6">
    <location>
        <begin position="88"/>
        <end position="116"/>
    </location>
</feature>
<dbReference type="GO" id="GO:0005886">
    <property type="term" value="C:plasma membrane"/>
    <property type="evidence" value="ECO:0007669"/>
    <property type="project" value="UniProtKB-SubCell"/>
</dbReference>
<proteinExistence type="predicted"/>
<keyword evidence="4 6" id="KW-1133">Transmembrane helix</keyword>
<reference evidence="7 8" key="1">
    <citation type="submission" date="2017-03" db="EMBL/GenBank/DDBJ databases">
        <authorList>
            <person name="Afonso C.L."/>
            <person name="Miller P.J."/>
            <person name="Scott M.A."/>
            <person name="Spackman E."/>
            <person name="Goraichik I."/>
            <person name="Dimitrov K.M."/>
            <person name="Suarez D.L."/>
            <person name="Swayne D.E."/>
        </authorList>
    </citation>
    <scope>NUCLEOTIDE SEQUENCE [LARGE SCALE GENOMIC DNA]</scope>
    <source>
        <strain evidence="7 8">CECT 7450</strain>
    </source>
</reference>